<dbReference type="PANTHER" id="PTHR35088:SF1">
    <property type="entry name" value="COILED-COIL DOMAIN-CONTAINING PROTEIN 178"/>
    <property type="match status" value="1"/>
</dbReference>
<dbReference type="InParanoid" id="D2I0L4"/>
<evidence type="ECO:0008006" key="2">
    <source>
        <dbReference type="Google" id="ProtNLM"/>
    </source>
</evidence>
<protein>
    <recommendedName>
        <fullName evidence="2">Coiled-coil domain containing 178</fullName>
    </recommendedName>
</protein>
<dbReference type="OMA" id="NRTEEYH"/>
<dbReference type="EMBL" id="GL193901">
    <property type="protein sequence ID" value="EFB17570.1"/>
    <property type="molecule type" value="Genomic_DNA"/>
</dbReference>
<reference evidence="1" key="1">
    <citation type="journal article" date="2010" name="Nature">
        <title>The sequence and de novo assembly of the giant panda genome.</title>
        <authorList>
            <person name="Li R."/>
            <person name="Fan W."/>
            <person name="Tian G."/>
            <person name="Zhu H."/>
            <person name="He L."/>
            <person name="Cai J."/>
            <person name="Huang Q."/>
            <person name="Cai Q."/>
            <person name="Li B."/>
            <person name="Bai Y."/>
            <person name="Zhang Z."/>
            <person name="Zhang Y."/>
            <person name="Wang W."/>
            <person name="Li J."/>
            <person name="Wei F."/>
            <person name="Li H."/>
            <person name="Jian M."/>
            <person name="Li J."/>
            <person name="Zhang Z."/>
            <person name="Nielsen R."/>
            <person name="Li D."/>
            <person name="Gu W."/>
            <person name="Yang Z."/>
            <person name="Xuan Z."/>
            <person name="Ryder O.A."/>
            <person name="Leung F.C."/>
            <person name="Zhou Y."/>
            <person name="Cao J."/>
            <person name="Sun X."/>
            <person name="Fu Y."/>
            <person name="Fang X."/>
            <person name="Guo X."/>
            <person name="Wang B."/>
            <person name="Hou R."/>
            <person name="Shen F."/>
            <person name="Mu B."/>
            <person name="Ni P."/>
            <person name="Lin R."/>
            <person name="Qian W."/>
            <person name="Wang G."/>
            <person name="Yu C."/>
            <person name="Nie W."/>
            <person name="Wang J."/>
            <person name="Wu Z."/>
            <person name="Liang H."/>
            <person name="Min J."/>
            <person name="Wu Q."/>
            <person name="Cheng S."/>
            <person name="Ruan J."/>
            <person name="Wang M."/>
            <person name="Shi Z."/>
            <person name="Wen M."/>
            <person name="Liu B."/>
            <person name="Ren X."/>
            <person name="Zheng H."/>
            <person name="Dong D."/>
            <person name="Cook K."/>
            <person name="Shan G."/>
            <person name="Zhang H."/>
            <person name="Kosiol C."/>
            <person name="Xie X."/>
            <person name="Lu Z."/>
            <person name="Zheng H."/>
            <person name="Li Y."/>
            <person name="Steiner C.C."/>
            <person name="Lam T.T."/>
            <person name="Lin S."/>
            <person name="Zhang Q."/>
            <person name="Li G."/>
            <person name="Tian J."/>
            <person name="Gong T."/>
            <person name="Liu H."/>
            <person name="Zhang D."/>
            <person name="Fang L."/>
            <person name="Ye C."/>
            <person name="Zhang J."/>
            <person name="Hu W."/>
            <person name="Xu A."/>
            <person name="Ren Y."/>
            <person name="Zhang G."/>
            <person name="Bruford M.W."/>
            <person name="Li Q."/>
            <person name="Ma L."/>
            <person name="Guo Y."/>
            <person name="An N."/>
            <person name="Hu Y."/>
            <person name="Zheng Y."/>
            <person name="Shi Y."/>
            <person name="Li Z."/>
            <person name="Liu Q."/>
            <person name="Chen Y."/>
            <person name="Zhao J."/>
            <person name="Qu N."/>
            <person name="Zhao S."/>
            <person name="Tian F."/>
            <person name="Wang X."/>
            <person name="Wang H."/>
            <person name="Xu L."/>
            <person name="Liu X."/>
            <person name="Vinar T."/>
            <person name="Wang Y."/>
            <person name="Lam T.W."/>
            <person name="Yiu S.M."/>
            <person name="Liu S."/>
            <person name="Zhang H."/>
            <person name="Li D."/>
            <person name="Huang Y."/>
            <person name="Wang X."/>
            <person name="Yang G."/>
            <person name="Jiang Z."/>
            <person name="Wang J."/>
            <person name="Qin N."/>
            <person name="Li L."/>
            <person name="Li J."/>
            <person name="Bolund L."/>
            <person name="Kristiansen K."/>
            <person name="Wong G.K."/>
            <person name="Olson M."/>
            <person name="Zhang X."/>
            <person name="Li S."/>
            <person name="Yang H."/>
            <person name="Wang J."/>
            <person name="Wang J."/>
        </authorList>
    </citation>
    <scope>NUCLEOTIDE SEQUENCE [LARGE SCALE GENOMIC DNA]</scope>
</reference>
<dbReference type="eggNOG" id="ENOG502R7DC">
    <property type="taxonomic scope" value="Eukaryota"/>
</dbReference>
<feature type="non-terminal residue" evidence="1">
    <location>
        <position position="137"/>
    </location>
</feature>
<dbReference type="PANTHER" id="PTHR35088">
    <property type="entry name" value="COILED-COIL DOMAIN-CONTAINING PROTEIN 178"/>
    <property type="match status" value="1"/>
</dbReference>
<feature type="non-terminal residue" evidence="1">
    <location>
        <position position="1"/>
    </location>
</feature>
<proteinExistence type="predicted"/>
<gene>
    <name evidence="1" type="ORF">PANDA_018748</name>
</gene>
<name>D2I0L4_AILME</name>
<evidence type="ECO:0000313" key="1">
    <source>
        <dbReference type="EMBL" id="EFB17570.1"/>
    </source>
</evidence>
<organism evidence="1">
    <name type="scientific">Ailuropoda melanoleuca</name>
    <name type="common">Giant panda</name>
    <dbReference type="NCBI Taxonomy" id="9646"/>
    <lineage>
        <taxon>Eukaryota</taxon>
        <taxon>Metazoa</taxon>
        <taxon>Chordata</taxon>
        <taxon>Craniata</taxon>
        <taxon>Vertebrata</taxon>
        <taxon>Euteleostomi</taxon>
        <taxon>Mammalia</taxon>
        <taxon>Eutheria</taxon>
        <taxon>Laurasiatheria</taxon>
        <taxon>Carnivora</taxon>
        <taxon>Caniformia</taxon>
        <taxon>Ursidae</taxon>
        <taxon>Ailuropoda</taxon>
    </lineage>
</organism>
<dbReference type="AlphaFoldDB" id="D2I0L4"/>
<dbReference type="InterPro" id="IPR038826">
    <property type="entry name" value="CCDC178"/>
</dbReference>
<accession>D2I0L4</accession>
<dbReference type="HOGENOM" id="CLU_127401_0_0_1"/>
<sequence length="137" mass="16326">CNIIFVDNSNDVEKIKKIQDDSLEENLRLAQEYQKLQNTFLMEKDNYFNLYDRQLSLDASIRDKKQLCQLQRRIHKVWQKHFKLVVLYSQMRLAKFQTDSQESIQKILAVQEESSNLMQRILDFFQTLTDGSCKNDG</sequence>